<dbReference type="RefSeq" id="WP_376919052.1">
    <property type="nucleotide sequence ID" value="NZ_JBHRSW010000006.1"/>
</dbReference>
<reference evidence="2" key="1">
    <citation type="journal article" date="2019" name="Int. J. Syst. Evol. Microbiol.">
        <title>The Global Catalogue of Microorganisms (GCM) 10K type strain sequencing project: providing services to taxonomists for standard genome sequencing and annotation.</title>
        <authorList>
            <consortium name="The Broad Institute Genomics Platform"/>
            <consortium name="The Broad Institute Genome Sequencing Center for Infectious Disease"/>
            <person name="Wu L."/>
            <person name="Ma J."/>
        </authorList>
    </citation>
    <scope>NUCLEOTIDE SEQUENCE [LARGE SCALE GENOMIC DNA]</scope>
    <source>
        <strain evidence="2">KCTC 52473</strain>
    </source>
</reference>
<sequence>MTHRMEYRVKQLEERYSTPLPTLTQSVDDLNDKVSGHIKAMGLEWPL</sequence>
<proteinExistence type="predicted"/>
<accession>A0ABV7FPP6</accession>
<name>A0ABV7FPP6_9ALTE</name>
<comment type="caution">
    <text evidence="1">The sequence shown here is derived from an EMBL/GenBank/DDBJ whole genome shotgun (WGS) entry which is preliminary data.</text>
</comment>
<gene>
    <name evidence="1" type="ORF">ACFOHL_04720</name>
</gene>
<keyword evidence="2" id="KW-1185">Reference proteome</keyword>
<dbReference type="EMBL" id="JBHRSW010000006">
    <property type="protein sequence ID" value="MFC3120910.1"/>
    <property type="molecule type" value="Genomic_DNA"/>
</dbReference>
<dbReference type="Proteomes" id="UP001595478">
    <property type="component" value="Unassembled WGS sequence"/>
</dbReference>
<protein>
    <submittedName>
        <fullName evidence="1">Uncharacterized protein</fullName>
    </submittedName>
</protein>
<evidence type="ECO:0000313" key="2">
    <source>
        <dbReference type="Proteomes" id="UP001595478"/>
    </source>
</evidence>
<evidence type="ECO:0000313" key="1">
    <source>
        <dbReference type="EMBL" id="MFC3120910.1"/>
    </source>
</evidence>
<organism evidence="1 2">
    <name type="scientific">Agaribacter flavus</name>
    <dbReference type="NCBI Taxonomy" id="1902781"/>
    <lineage>
        <taxon>Bacteria</taxon>
        <taxon>Pseudomonadati</taxon>
        <taxon>Pseudomonadota</taxon>
        <taxon>Gammaproteobacteria</taxon>
        <taxon>Alteromonadales</taxon>
        <taxon>Alteromonadaceae</taxon>
        <taxon>Agaribacter</taxon>
    </lineage>
</organism>